<keyword evidence="3" id="KW-1185">Reference proteome</keyword>
<evidence type="ECO:0000256" key="2">
    <source>
        <dbReference type="SAM" id="SignalP"/>
    </source>
</evidence>
<organism evidence="3 4">
    <name type="scientific">Haemonchus contortus</name>
    <name type="common">Barber pole worm</name>
    <dbReference type="NCBI Taxonomy" id="6289"/>
    <lineage>
        <taxon>Eukaryota</taxon>
        <taxon>Metazoa</taxon>
        <taxon>Ecdysozoa</taxon>
        <taxon>Nematoda</taxon>
        <taxon>Chromadorea</taxon>
        <taxon>Rhabditida</taxon>
        <taxon>Rhabditina</taxon>
        <taxon>Rhabditomorpha</taxon>
        <taxon>Strongyloidea</taxon>
        <taxon>Trichostrongylidae</taxon>
        <taxon>Haemonchus</taxon>
    </lineage>
</organism>
<evidence type="ECO:0000313" key="3">
    <source>
        <dbReference type="Proteomes" id="UP000025227"/>
    </source>
</evidence>
<dbReference type="AlphaFoldDB" id="A0A7I4YKR5"/>
<feature type="compositionally biased region" description="Basic and acidic residues" evidence="1">
    <location>
        <begin position="49"/>
        <end position="59"/>
    </location>
</feature>
<protein>
    <submittedName>
        <fullName evidence="4">Secreted protein</fullName>
    </submittedName>
</protein>
<feature type="signal peptide" evidence="2">
    <location>
        <begin position="1"/>
        <end position="21"/>
    </location>
</feature>
<dbReference type="Proteomes" id="UP000025227">
    <property type="component" value="Unplaced"/>
</dbReference>
<keyword evidence="2" id="KW-0732">Signal</keyword>
<proteinExistence type="predicted"/>
<evidence type="ECO:0000256" key="1">
    <source>
        <dbReference type="SAM" id="MobiDB-lite"/>
    </source>
</evidence>
<dbReference type="WBParaSite" id="HCON_00105830-00001">
    <property type="protein sequence ID" value="HCON_00105830-00001"/>
    <property type="gene ID" value="HCON_00105830"/>
</dbReference>
<feature type="region of interest" description="Disordered" evidence="1">
    <location>
        <begin position="32"/>
        <end position="67"/>
    </location>
</feature>
<evidence type="ECO:0000313" key="4">
    <source>
        <dbReference type="WBParaSite" id="HCON_00105830-00001"/>
    </source>
</evidence>
<accession>A0A7I4YKR5</accession>
<name>A0A7I4YKR5_HAECO</name>
<reference evidence="4" key="1">
    <citation type="submission" date="2020-12" db="UniProtKB">
        <authorList>
            <consortium name="WormBaseParasite"/>
        </authorList>
    </citation>
    <scope>IDENTIFICATION</scope>
    <source>
        <strain evidence="4">MHco3</strain>
    </source>
</reference>
<feature type="chain" id="PRO_5029858689" evidence="2">
    <location>
        <begin position="22"/>
        <end position="85"/>
    </location>
</feature>
<sequence>MYLSTIFLLTLAFALLNVSSAGVVPVPDQQTELKSPAAPQAPSMAGDLPHYETRSKRADEDDWEPPINFGPWMPRGFFNIRRPKA</sequence>